<dbReference type="AlphaFoldDB" id="A0A5E4VG12"/>
<dbReference type="Proteomes" id="UP000343335">
    <property type="component" value="Unassembled WGS sequence"/>
</dbReference>
<evidence type="ECO:0008006" key="4">
    <source>
        <dbReference type="Google" id="ProtNLM"/>
    </source>
</evidence>
<feature type="transmembrane region" description="Helical" evidence="1">
    <location>
        <begin position="60"/>
        <end position="81"/>
    </location>
</feature>
<protein>
    <recommendedName>
        <fullName evidence="4">Holin</fullName>
    </recommendedName>
</protein>
<evidence type="ECO:0000313" key="3">
    <source>
        <dbReference type="Proteomes" id="UP000343335"/>
    </source>
</evidence>
<evidence type="ECO:0000256" key="1">
    <source>
        <dbReference type="SAM" id="Phobius"/>
    </source>
</evidence>
<keyword evidence="1" id="KW-0812">Transmembrane</keyword>
<name>A0A5E4VG12_9BURK</name>
<sequence length="97" mass="10846">MSMRKFLVDDIATLKRRWSTWTAAIATVALVAIPEAADRWKDDLSPVVLQFLPQSWGQNAVAIAGFLLVIAAQCIRQKAVFDALRRLFRKGDDDGTQ</sequence>
<proteinExistence type="predicted"/>
<gene>
    <name evidence="2" type="ORF">PCO31010_02635</name>
</gene>
<keyword evidence="1" id="KW-1133">Transmembrane helix</keyword>
<organism evidence="2 3">
    <name type="scientific">Pandoraea commovens</name>
    <dbReference type="NCBI Taxonomy" id="2508289"/>
    <lineage>
        <taxon>Bacteria</taxon>
        <taxon>Pseudomonadati</taxon>
        <taxon>Pseudomonadota</taxon>
        <taxon>Betaproteobacteria</taxon>
        <taxon>Burkholderiales</taxon>
        <taxon>Burkholderiaceae</taxon>
        <taxon>Pandoraea</taxon>
    </lineage>
</organism>
<dbReference type="EMBL" id="CABPSA010000004">
    <property type="protein sequence ID" value="VVE10733.1"/>
    <property type="molecule type" value="Genomic_DNA"/>
</dbReference>
<reference evidence="2 3" key="1">
    <citation type="submission" date="2019-08" db="EMBL/GenBank/DDBJ databases">
        <authorList>
            <person name="Peeters C."/>
        </authorList>
    </citation>
    <scope>NUCLEOTIDE SEQUENCE [LARGE SCALE GENOMIC DNA]</scope>
    <source>
        <strain evidence="2 3">LMG 31010</strain>
    </source>
</reference>
<keyword evidence="1" id="KW-0472">Membrane</keyword>
<accession>A0A5E4VG12</accession>
<evidence type="ECO:0000313" key="2">
    <source>
        <dbReference type="EMBL" id="VVE10733.1"/>
    </source>
</evidence>